<dbReference type="AlphaFoldDB" id="A0AAD4Q112"/>
<keyword evidence="1" id="KW-0812">Transmembrane</keyword>
<dbReference type="GeneID" id="70241536"/>
<dbReference type="EMBL" id="JAJTJA010000006">
    <property type="protein sequence ID" value="KAH8697846.1"/>
    <property type="molecule type" value="Genomic_DNA"/>
</dbReference>
<keyword evidence="1" id="KW-0472">Membrane</keyword>
<evidence type="ECO:0000313" key="3">
    <source>
        <dbReference type="Proteomes" id="UP001201262"/>
    </source>
</evidence>
<accession>A0AAD4Q112</accession>
<keyword evidence="3" id="KW-1185">Reference proteome</keyword>
<keyword evidence="1" id="KW-1133">Transmembrane helix</keyword>
<dbReference type="Proteomes" id="UP001201262">
    <property type="component" value="Unassembled WGS sequence"/>
</dbReference>
<dbReference type="RefSeq" id="XP_046072547.1">
    <property type="nucleotide sequence ID" value="XM_046211249.1"/>
</dbReference>
<comment type="caution">
    <text evidence="2">The sequence shown here is derived from an EMBL/GenBank/DDBJ whole genome shotgun (WGS) entry which is preliminary data.</text>
</comment>
<reference evidence="2" key="1">
    <citation type="submission" date="2021-12" db="EMBL/GenBank/DDBJ databases">
        <title>Convergent genome expansion in fungi linked to evolution of root-endophyte symbiosis.</title>
        <authorList>
            <consortium name="DOE Joint Genome Institute"/>
            <person name="Ke Y.-H."/>
            <person name="Bonito G."/>
            <person name="Liao H.-L."/>
            <person name="Looney B."/>
            <person name="Rojas-Flechas A."/>
            <person name="Nash J."/>
            <person name="Hameed K."/>
            <person name="Schadt C."/>
            <person name="Martin F."/>
            <person name="Crous P.W."/>
            <person name="Miettinen O."/>
            <person name="Magnuson J.K."/>
            <person name="Labbe J."/>
            <person name="Jacobson D."/>
            <person name="Doktycz M.J."/>
            <person name="Veneault-Fourrey C."/>
            <person name="Kuo A."/>
            <person name="Mondo S."/>
            <person name="Calhoun S."/>
            <person name="Riley R."/>
            <person name="Ohm R."/>
            <person name="LaButti K."/>
            <person name="Andreopoulos B."/>
            <person name="Pangilinan J."/>
            <person name="Nolan M."/>
            <person name="Tritt A."/>
            <person name="Clum A."/>
            <person name="Lipzen A."/>
            <person name="Daum C."/>
            <person name="Barry K."/>
            <person name="Grigoriev I.V."/>
            <person name="Vilgalys R."/>
        </authorList>
    </citation>
    <scope>NUCLEOTIDE SEQUENCE</scope>
    <source>
        <strain evidence="2">PMI_201</strain>
    </source>
</reference>
<sequence>MNLKNGIHSSHNIPLEAAISKHTVPVDSSPTTSLLSACAGLDKGGGVCLLNDTINGKYKPSTTFAIYSTAVLPQSWLDILLCSVDRDRTYIERLNELAKCISANLPIYTSWDGLGTADCSEGASSRQLHSLPTSLSTLPHRGQTSQVDILTQSRPRFLLNACLYKNHCIIGHHSVIQTLLIVLRRPWCVLEICVGSTEDDYSTTNVLMQILSFARLAQQRDKSGYETAVFLLEHELEKRHDSFDLLSMPVIGSLEREEGTPISLSAEEVSYKRLISSYERCNRSVFLTSLKSFNSFWICLICVFAVEIGVTFSSIIDILAGGKQKLPKQRVVLPAEQKRRKSERSVGLVYSPARYDDTCGSNDIAEDMVQLYELVLLRIRDCV</sequence>
<name>A0AAD4Q112_9EURO</name>
<feature type="transmembrane region" description="Helical" evidence="1">
    <location>
        <begin position="295"/>
        <end position="320"/>
    </location>
</feature>
<proteinExistence type="predicted"/>
<protein>
    <submittedName>
        <fullName evidence="2">Uncharacterized protein</fullName>
    </submittedName>
</protein>
<gene>
    <name evidence="2" type="ORF">BGW36DRAFT_296269</name>
</gene>
<evidence type="ECO:0000256" key="1">
    <source>
        <dbReference type="SAM" id="Phobius"/>
    </source>
</evidence>
<organism evidence="2 3">
    <name type="scientific">Talaromyces proteolyticus</name>
    <dbReference type="NCBI Taxonomy" id="1131652"/>
    <lineage>
        <taxon>Eukaryota</taxon>
        <taxon>Fungi</taxon>
        <taxon>Dikarya</taxon>
        <taxon>Ascomycota</taxon>
        <taxon>Pezizomycotina</taxon>
        <taxon>Eurotiomycetes</taxon>
        <taxon>Eurotiomycetidae</taxon>
        <taxon>Eurotiales</taxon>
        <taxon>Trichocomaceae</taxon>
        <taxon>Talaromyces</taxon>
        <taxon>Talaromyces sect. Bacilispori</taxon>
    </lineage>
</organism>
<evidence type="ECO:0000313" key="2">
    <source>
        <dbReference type="EMBL" id="KAH8697846.1"/>
    </source>
</evidence>